<dbReference type="Pfam" id="PF02518">
    <property type="entry name" value="HATPase_c"/>
    <property type="match status" value="1"/>
</dbReference>
<dbReference type="Gene3D" id="3.30.565.10">
    <property type="entry name" value="Histidine kinase-like ATPase, C-terminal domain"/>
    <property type="match status" value="1"/>
</dbReference>
<proteinExistence type="predicted"/>
<dbReference type="SMART" id="SM00091">
    <property type="entry name" value="PAS"/>
    <property type="match status" value="1"/>
</dbReference>
<dbReference type="PANTHER" id="PTHR43711:SF1">
    <property type="entry name" value="HISTIDINE KINASE 1"/>
    <property type="match status" value="1"/>
</dbReference>
<keyword evidence="5" id="KW-0902">Two-component regulatory system</keyword>
<feature type="compositionally biased region" description="Low complexity" evidence="6">
    <location>
        <begin position="121"/>
        <end position="134"/>
    </location>
</feature>
<dbReference type="AlphaFoldDB" id="A0A1G8XWR1"/>
<evidence type="ECO:0000259" key="7">
    <source>
        <dbReference type="PROSITE" id="PS50109"/>
    </source>
</evidence>
<dbReference type="InterPro" id="IPR001610">
    <property type="entry name" value="PAC"/>
</dbReference>
<dbReference type="GO" id="GO:0006355">
    <property type="term" value="P:regulation of DNA-templated transcription"/>
    <property type="evidence" value="ECO:0007669"/>
    <property type="project" value="InterPro"/>
</dbReference>
<feature type="compositionally biased region" description="Polar residues" evidence="6">
    <location>
        <begin position="587"/>
        <end position="599"/>
    </location>
</feature>
<dbReference type="PANTHER" id="PTHR43711">
    <property type="entry name" value="TWO-COMPONENT HISTIDINE KINASE"/>
    <property type="match status" value="1"/>
</dbReference>
<dbReference type="EMBL" id="FNFE01000002">
    <property type="protein sequence ID" value="SDJ94917.1"/>
    <property type="molecule type" value="Genomic_DNA"/>
</dbReference>
<dbReference type="OrthoDB" id="8127at2157"/>
<evidence type="ECO:0000313" key="11">
    <source>
        <dbReference type="Proteomes" id="UP000198882"/>
    </source>
</evidence>
<accession>A0A1G8XWR1</accession>
<dbReference type="SMART" id="SM00387">
    <property type="entry name" value="HATPase_c"/>
    <property type="match status" value="1"/>
</dbReference>
<evidence type="ECO:0000256" key="3">
    <source>
        <dbReference type="ARBA" id="ARBA00022679"/>
    </source>
</evidence>
<evidence type="ECO:0000259" key="8">
    <source>
        <dbReference type="PROSITE" id="PS50112"/>
    </source>
</evidence>
<dbReference type="InterPro" id="IPR005467">
    <property type="entry name" value="His_kinase_dom"/>
</dbReference>
<comment type="catalytic activity">
    <reaction evidence="1">
        <text>ATP + protein L-histidine = ADP + protein N-phospho-L-histidine.</text>
        <dbReference type="EC" id="2.7.13.3"/>
    </reaction>
</comment>
<dbReference type="InterPro" id="IPR000700">
    <property type="entry name" value="PAS-assoc_C"/>
</dbReference>
<dbReference type="InterPro" id="IPR000014">
    <property type="entry name" value="PAS"/>
</dbReference>
<evidence type="ECO:0000256" key="5">
    <source>
        <dbReference type="ARBA" id="ARBA00023012"/>
    </source>
</evidence>
<evidence type="ECO:0000256" key="4">
    <source>
        <dbReference type="ARBA" id="ARBA00022777"/>
    </source>
</evidence>
<dbReference type="SUPFAM" id="SSF55785">
    <property type="entry name" value="PYP-like sensor domain (PAS domain)"/>
    <property type="match status" value="1"/>
</dbReference>
<dbReference type="InterPro" id="IPR029016">
    <property type="entry name" value="GAF-like_dom_sf"/>
</dbReference>
<feature type="domain" description="Histidine kinase" evidence="7">
    <location>
        <begin position="476"/>
        <end position="694"/>
    </location>
</feature>
<feature type="region of interest" description="Disordered" evidence="6">
    <location>
        <begin position="116"/>
        <end position="165"/>
    </location>
</feature>
<dbReference type="SMART" id="SM00086">
    <property type="entry name" value="PAC"/>
    <property type="match status" value="1"/>
</dbReference>
<reference evidence="11" key="1">
    <citation type="submission" date="2016-10" db="EMBL/GenBank/DDBJ databases">
        <authorList>
            <person name="Varghese N."/>
            <person name="Submissions S."/>
        </authorList>
    </citation>
    <scope>NUCLEOTIDE SEQUENCE [LARGE SCALE GENOMIC DNA]</scope>
    <source>
        <strain evidence="11">B4,CECT 8067,JCM 17497</strain>
    </source>
</reference>
<dbReference type="Pfam" id="PF13185">
    <property type="entry name" value="GAF_2"/>
    <property type="match status" value="1"/>
</dbReference>
<dbReference type="SMART" id="SM00388">
    <property type="entry name" value="HisKA"/>
    <property type="match status" value="1"/>
</dbReference>
<sequence length="702" mass="76047">MSRPRVLCVSSDRSTRASVTLALTDTAVNVVVAQCTSDAVERLAQQSIDAIVIDASTVANVPALVDTVESESPETPTFVHWGDTETDAGSVAVLSEVVARTEDTESPDRLADAVAGRIDADSSATANDARSDSSAADETDESTAAGGSSATEGALGTDGDRRIPDLPDDLEAIVSGVRRRLVDVTSPVAVERILREEFTATDRFGFAWVGEYDRGEREVVPWLTDPDSMEWPMQRTFPIGDGEHPLLERALRTGELQTLQHIANNRDDVPFGDHAFDRGVHAIAVAPLSSSDDVYGVFVVYALEPFAEAERTAIRAAADASSHVLETIVARGALEQQERSLRRYERLVETAGDGMYVLDEHGHFMTVNDALTEMTGYSREGLLGEHASLVFDPDDIEAGEAKIRSLLSSGTGTDTLELYLETKTGDRIPCEVQIAVLVHDGEYLGSVAVIRDITERKRSERKLREQNERLDAFARIVSHDLRNPLSVAQGYLDLLEETESLEHAENVRDGLDRMESIVEDVLAIARDGQWATDTEPVDLESVAHDAWEYVSTADASLSVAETTAIEADRSRLLRLLENLFRNAVEHGSTSPASRAQGETGNDGDTGLSVRIGLLESGDGVDVEPRGFFVEDDGAGLPENMRQELFDPSVSSSSDGLGIGLWVVREVATGHGWSVTAAESEAGGARFEFAFDAESDDRRRCLN</sequence>
<dbReference type="PROSITE" id="PS50109">
    <property type="entry name" value="HIS_KIN"/>
    <property type="match status" value="1"/>
</dbReference>
<evidence type="ECO:0000313" key="10">
    <source>
        <dbReference type="EMBL" id="SDJ94917.1"/>
    </source>
</evidence>
<dbReference type="InterPro" id="IPR003018">
    <property type="entry name" value="GAF"/>
</dbReference>
<dbReference type="SUPFAM" id="SSF55781">
    <property type="entry name" value="GAF domain-like"/>
    <property type="match status" value="1"/>
</dbReference>
<feature type="domain" description="PAC" evidence="9">
    <location>
        <begin position="414"/>
        <end position="465"/>
    </location>
</feature>
<dbReference type="GO" id="GO:0000155">
    <property type="term" value="F:phosphorelay sensor kinase activity"/>
    <property type="evidence" value="ECO:0007669"/>
    <property type="project" value="InterPro"/>
</dbReference>
<feature type="compositionally biased region" description="Low complexity" evidence="6">
    <location>
        <begin position="142"/>
        <end position="157"/>
    </location>
</feature>
<dbReference type="SUPFAM" id="SSF55874">
    <property type="entry name" value="ATPase domain of HSP90 chaperone/DNA topoisomerase II/histidine kinase"/>
    <property type="match status" value="1"/>
</dbReference>
<dbReference type="Proteomes" id="UP000198882">
    <property type="component" value="Unassembled WGS sequence"/>
</dbReference>
<keyword evidence="4" id="KW-0418">Kinase</keyword>
<dbReference type="PROSITE" id="PS50112">
    <property type="entry name" value="PAS"/>
    <property type="match status" value="1"/>
</dbReference>
<dbReference type="SUPFAM" id="SSF52172">
    <property type="entry name" value="CheY-like"/>
    <property type="match status" value="1"/>
</dbReference>
<dbReference type="PROSITE" id="PS50113">
    <property type="entry name" value="PAC"/>
    <property type="match status" value="1"/>
</dbReference>
<dbReference type="InterPro" id="IPR035965">
    <property type="entry name" value="PAS-like_dom_sf"/>
</dbReference>
<dbReference type="CDD" id="cd00130">
    <property type="entry name" value="PAS"/>
    <property type="match status" value="1"/>
</dbReference>
<evidence type="ECO:0000256" key="1">
    <source>
        <dbReference type="ARBA" id="ARBA00000085"/>
    </source>
</evidence>
<dbReference type="Gene3D" id="3.30.450.20">
    <property type="entry name" value="PAS domain"/>
    <property type="match status" value="1"/>
</dbReference>
<dbReference type="InterPro" id="IPR036890">
    <property type="entry name" value="HATPase_C_sf"/>
</dbReference>
<feature type="region of interest" description="Disordered" evidence="6">
    <location>
        <begin position="586"/>
        <end position="608"/>
    </location>
</feature>
<dbReference type="InterPro" id="IPR050736">
    <property type="entry name" value="Sensor_HK_Regulatory"/>
</dbReference>
<dbReference type="InterPro" id="IPR013767">
    <property type="entry name" value="PAS_fold"/>
</dbReference>
<name>A0A1G8XWR1_9EURY</name>
<dbReference type="InterPro" id="IPR003594">
    <property type="entry name" value="HATPase_dom"/>
</dbReference>
<dbReference type="RefSeq" id="WP_090304940.1">
    <property type="nucleotide sequence ID" value="NZ_FNFE01000002.1"/>
</dbReference>
<dbReference type="EC" id="2.7.13.3" evidence="2"/>
<dbReference type="InterPro" id="IPR011006">
    <property type="entry name" value="CheY-like_superfamily"/>
</dbReference>
<dbReference type="Gene3D" id="3.30.450.40">
    <property type="match status" value="1"/>
</dbReference>
<gene>
    <name evidence="10" type="ORF">SAMN04515672_1930</name>
</gene>
<keyword evidence="11" id="KW-1185">Reference proteome</keyword>
<protein>
    <recommendedName>
        <fullName evidence="2">histidine kinase</fullName>
        <ecNumber evidence="2">2.7.13.3</ecNumber>
    </recommendedName>
</protein>
<dbReference type="NCBIfam" id="TIGR00229">
    <property type="entry name" value="sensory_box"/>
    <property type="match status" value="1"/>
</dbReference>
<evidence type="ECO:0000256" key="2">
    <source>
        <dbReference type="ARBA" id="ARBA00012438"/>
    </source>
</evidence>
<dbReference type="InterPro" id="IPR036097">
    <property type="entry name" value="HisK_dim/P_sf"/>
</dbReference>
<dbReference type="SUPFAM" id="SSF47384">
    <property type="entry name" value="Homodimeric domain of signal transducing histidine kinase"/>
    <property type="match status" value="1"/>
</dbReference>
<dbReference type="STRING" id="1095776.SAMN04515672_1930"/>
<feature type="domain" description="PAS" evidence="8">
    <location>
        <begin position="340"/>
        <end position="410"/>
    </location>
</feature>
<evidence type="ECO:0000256" key="6">
    <source>
        <dbReference type="SAM" id="MobiDB-lite"/>
    </source>
</evidence>
<dbReference type="Pfam" id="PF00989">
    <property type="entry name" value="PAS"/>
    <property type="match status" value="1"/>
</dbReference>
<dbReference type="Gene3D" id="1.10.287.130">
    <property type="match status" value="1"/>
</dbReference>
<evidence type="ECO:0000259" key="9">
    <source>
        <dbReference type="PROSITE" id="PS50113"/>
    </source>
</evidence>
<keyword evidence="3" id="KW-0808">Transferase</keyword>
<dbReference type="Pfam" id="PF00512">
    <property type="entry name" value="HisKA"/>
    <property type="match status" value="1"/>
</dbReference>
<organism evidence="10 11">
    <name type="scientific">Natronorubrum texcoconense</name>
    <dbReference type="NCBI Taxonomy" id="1095776"/>
    <lineage>
        <taxon>Archaea</taxon>
        <taxon>Methanobacteriati</taxon>
        <taxon>Methanobacteriota</taxon>
        <taxon>Stenosarchaea group</taxon>
        <taxon>Halobacteria</taxon>
        <taxon>Halobacteriales</taxon>
        <taxon>Natrialbaceae</taxon>
        <taxon>Natronorubrum</taxon>
    </lineage>
</organism>
<dbReference type="InterPro" id="IPR003661">
    <property type="entry name" value="HisK_dim/P_dom"/>
</dbReference>
<dbReference type="CDD" id="cd00082">
    <property type="entry name" value="HisKA"/>
    <property type="match status" value="1"/>
</dbReference>